<evidence type="ECO:0000313" key="2">
    <source>
        <dbReference type="EMBL" id="SFE97894.1"/>
    </source>
</evidence>
<protein>
    <recommendedName>
        <fullName evidence="4">Tetratricopeptide repeat-containing protein</fullName>
    </recommendedName>
</protein>
<evidence type="ECO:0000313" key="3">
    <source>
        <dbReference type="Proteomes" id="UP000198520"/>
    </source>
</evidence>
<evidence type="ECO:0000256" key="1">
    <source>
        <dbReference type="SAM" id="MobiDB-lite"/>
    </source>
</evidence>
<dbReference type="InterPro" id="IPR011990">
    <property type="entry name" value="TPR-like_helical_dom_sf"/>
</dbReference>
<proteinExistence type="predicted"/>
<dbReference type="AlphaFoldDB" id="A0A1I2EXN9"/>
<reference evidence="3" key="1">
    <citation type="submission" date="2016-10" db="EMBL/GenBank/DDBJ databases">
        <authorList>
            <person name="Varghese N."/>
            <person name="Submissions S."/>
        </authorList>
    </citation>
    <scope>NUCLEOTIDE SEQUENCE [LARGE SCALE GENOMIC DNA]</scope>
    <source>
        <strain evidence="3">DSM 19083</strain>
    </source>
</reference>
<dbReference type="EMBL" id="FONZ01000002">
    <property type="protein sequence ID" value="SFE97894.1"/>
    <property type="molecule type" value="Genomic_DNA"/>
</dbReference>
<dbReference type="OrthoDB" id="3215237at2"/>
<dbReference type="Gene3D" id="1.25.40.10">
    <property type="entry name" value="Tetratricopeptide repeat domain"/>
    <property type="match status" value="1"/>
</dbReference>
<name>A0A1I2EXN9_9MICO</name>
<dbReference type="STRING" id="285351.SAMN04488035_1009"/>
<dbReference type="Proteomes" id="UP000198520">
    <property type="component" value="Unassembled WGS sequence"/>
</dbReference>
<feature type="region of interest" description="Disordered" evidence="1">
    <location>
        <begin position="221"/>
        <end position="243"/>
    </location>
</feature>
<sequence length="262" mass="28166">MPEDVEFSELPRDVRGALRGLSKDNAHDVGRHLIMVARLLDVDPELAYEHAQEAVRRAGRIDVVREAAGIAAYRTGRYAEALRELRTVRRLNGSSEHLPLMADCERGLGRSARALDLAASDEASTLDPDGRAELAMVASGARLDLDEVEAAGATLDMLDLTGVSPEVQARVKQARADIYIASGRSDLAAELLATVDRRLLAATNGNDDDDDEDVVVYDLADEVIDGEPIDDDSAAERSDDEGDVADAVIESDEAETNDGKDA</sequence>
<keyword evidence="3" id="KW-1185">Reference proteome</keyword>
<evidence type="ECO:0008006" key="4">
    <source>
        <dbReference type="Google" id="ProtNLM"/>
    </source>
</evidence>
<accession>A0A1I2EXN9</accession>
<organism evidence="2 3">
    <name type="scientific">Flavimobilis marinus</name>
    <dbReference type="NCBI Taxonomy" id="285351"/>
    <lineage>
        <taxon>Bacteria</taxon>
        <taxon>Bacillati</taxon>
        <taxon>Actinomycetota</taxon>
        <taxon>Actinomycetes</taxon>
        <taxon>Micrococcales</taxon>
        <taxon>Jonesiaceae</taxon>
        <taxon>Flavimobilis</taxon>
    </lineage>
</organism>
<gene>
    <name evidence="2" type="ORF">SAMN04488035_1009</name>
</gene>
<dbReference type="RefSeq" id="WP_093375817.1">
    <property type="nucleotide sequence ID" value="NZ_BNAN01000002.1"/>
</dbReference>